<feature type="domain" description="Transposase IS200-like" evidence="1">
    <location>
        <begin position="9"/>
        <end position="108"/>
    </location>
</feature>
<dbReference type="EMBL" id="LPUF01000003">
    <property type="protein sequence ID" value="OQK15471.1"/>
    <property type="molecule type" value="Genomic_DNA"/>
</dbReference>
<name>A0A1V8M1N2_9GAMM</name>
<dbReference type="OrthoDB" id="9794403at2"/>
<dbReference type="SUPFAM" id="SSF143422">
    <property type="entry name" value="Transposase IS200-like"/>
    <property type="match status" value="1"/>
</dbReference>
<keyword evidence="3" id="KW-1185">Reference proteome</keyword>
<reference evidence="2 3" key="1">
    <citation type="submission" date="2015-12" db="EMBL/GenBank/DDBJ databases">
        <authorList>
            <person name="Shamseldin A."/>
            <person name="Moawad H."/>
            <person name="Abd El-Rahim W.M."/>
            <person name="Sadowsky M.J."/>
        </authorList>
    </citation>
    <scope>NUCLEOTIDE SEQUENCE [LARGE SCALE GENOMIC DNA]</scope>
    <source>
        <strain evidence="2 3">WF1</strain>
    </source>
</reference>
<gene>
    <name evidence="2" type="ORF">AU255_14675</name>
</gene>
<organism evidence="2 3">
    <name type="scientific">Methyloprofundus sedimenti</name>
    <dbReference type="NCBI Taxonomy" id="1420851"/>
    <lineage>
        <taxon>Bacteria</taxon>
        <taxon>Pseudomonadati</taxon>
        <taxon>Pseudomonadota</taxon>
        <taxon>Gammaproteobacteria</taxon>
        <taxon>Methylococcales</taxon>
        <taxon>Methylococcaceae</taxon>
        <taxon>Methyloprofundus</taxon>
    </lineage>
</organism>
<accession>A0A1V8M1N2</accession>
<dbReference type="NCBIfam" id="NF047646">
    <property type="entry name" value="REP_Tyr_transpos"/>
    <property type="match status" value="1"/>
</dbReference>
<sequence>MLINDDSRVWLRNTRKRYPFTIDAWVLLPDHLHCIWTLPENDNDFSVRWNGIKRQFTKSAKDSLHKPEWVNASKQKHREGTIWQRRFWEHQIRDENDYQRHINYIHYNPVKHGLVKAVSEWPYSTFHRYVNQGIYPANWGGNNLIQDDDMNYGE</sequence>
<dbReference type="AlphaFoldDB" id="A0A1V8M1N2"/>
<evidence type="ECO:0000313" key="3">
    <source>
        <dbReference type="Proteomes" id="UP000191980"/>
    </source>
</evidence>
<dbReference type="GO" id="GO:0004803">
    <property type="term" value="F:transposase activity"/>
    <property type="evidence" value="ECO:0007669"/>
    <property type="project" value="InterPro"/>
</dbReference>
<dbReference type="GO" id="GO:0006313">
    <property type="term" value="P:DNA transposition"/>
    <property type="evidence" value="ECO:0007669"/>
    <property type="project" value="InterPro"/>
</dbReference>
<dbReference type="Proteomes" id="UP000191980">
    <property type="component" value="Unassembled WGS sequence"/>
</dbReference>
<comment type="caution">
    <text evidence="2">The sequence shown here is derived from an EMBL/GenBank/DDBJ whole genome shotgun (WGS) entry which is preliminary data.</text>
</comment>
<dbReference type="Gene3D" id="3.30.70.1290">
    <property type="entry name" value="Transposase IS200-like"/>
    <property type="match status" value="1"/>
</dbReference>
<proteinExistence type="predicted"/>
<protein>
    <submittedName>
        <fullName evidence="2">Transposase</fullName>
    </submittedName>
</protein>
<evidence type="ECO:0000313" key="2">
    <source>
        <dbReference type="EMBL" id="OQK15471.1"/>
    </source>
</evidence>
<dbReference type="PANTHER" id="PTHR36966:SF1">
    <property type="entry name" value="REP-ASSOCIATED TYROSINE TRANSPOSASE"/>
    <property type="match status" value="1"/>
</dbReference>
<dbReference type="InterPro" id="IPR052715">
    <property type="entry name" value="RAYT_transposase"/>
</dbReference>
<dbReference type="SMART" id="SM01321">
    <property type="entry name" value="Y1_Tnp"/>
    <property type="match status" value="1"/>
</dbReference>
<dbReference type="PANTHER" id="PTHR36966">
    <property type="entry name" value="REP-ASSOCIATED TYROSINE TRANSPOSASE"/>
    <property type="match status" value="1"/>
</dbReference>
<evidence type="ECO:0000259" key="1">
    <source>
        <dbReference type="SMART" id="SM01321"/>
    </source>
</evidence>
<dbReference type="GO" id="GO:0043565">
    <property type="term" value="F:sequence-specific DNA binding"/>
    <property type="evidence" value="ECO:0007669"/>
    <property type="project" value="TreeGrafter"/>
</dbReference>
<dbReference type="InterPro" id="IPR036515">
    <property type="entry name" value="Transposase_17_sf"/>
</dbReference>
<dbReference type="InterPro" id="IPR002686">
    <property type="entry name" value="Transposase_17"/>
</dbReference>